<dbReference type="Gene3D" id="1.20.1260.10">
    <property type="match status" value="1"/>
</dbReference>
<feature type="compositionally biased region" description="Acidic residues" evidence="1">
    <location>
        <begin position="106"/>
        <end position="116"/>
    </location>
</feature>
<keyword evidence="4" id="KW-1185">Reference proteome</keyword>
<organism evidence="3 4">
    <name type="scientific">Xylanimonas protaetiae</name>
    <dbReference type="NCBI Taxonomy" id="2509457"/>
    <lineage>
        <taxon>Bacteria</taxon>
        <taxon>Bacillati</taxon>
        <taxon>Actinomycetota</taxon>
        <taxon>Actinomycetes</taxon>
        <taxon>Micrococcales</taxon>
        <taxon>Promicromonosporaceae</taxon>
        <taxon>Xylanimonas</taxon>
    </lineage>
</organism>
<sequence>MERQPAPTRRRRRPRAHAALVAALLVGVLAGCGVRLETPPPAEPVPDALEQVRRTAVADALGVADLATSAQQAEGLPEPVSAELARVAADAHAHVDALGGQYESGIDPDDDADLDPSPEASEPEPPATPAEVVGTLSDAAARNRTAATTTSGGDLARLIASIGASQAVSATRLAALAAVPGPDPVVPTMPAPGTTTQTPAASPTPSPVATTPPGGEQSVLPAGLTASDFRALVLAEDGARYALEVRAARTSGDDRARLLARSRAHGERAQAWAELGSIADTAQDPRRVAYAIPRADDDPTLVRTLETGLGTSFATLVGTTAPMTRGLLVDLLVESALTLDAWGAPPLAFPGLPEQLP</sequence>
<dbReference type="EMBL" id="CP035493">
    <property type="protein sequence ID" value="QAY70570.1"/>
    <property type="molecule type" value="Genomic_DNA"/>
</dbReference>
<dbReference type="InterPro" id="IPR009078">
    <property type="entry name" value="Ferritin-like_SF"/>
</dbReference>
<reference evidence="3 4" key="1">
    <citation type="submission" date="2019-01" db="EMBL/GenBank/DDBJ databases">
        <title>Genome sequencing of strain FW10M-9.</title>
        <authorList>
            <person name="Heo J."/>
            <person name="Kim S.-J."/>
            <person name="Kim J.-S."/>
            <person name="Hong S.-B."/>
            <person name="Kwon S.-W."/>
        </authorList>
    </citation>
    <scope>NUCLEOTIDE SEQUENCE [LARGE SCALE GENOMIC DNA]</scope>
    <source>
        <strain evidence="3 4">FW10M-9</strain>
    </source>
</reference>
<dbReference type="SUPFAM" id="SSF47240">
    <property type="entry name" value="Ferritin-like"/>
    <property type="match status" value="1"/>
</dbReference>
<dbReference type="RefSeq" id="WP_129188457.1">
    <property type="nucleotide sequence ID" value="NZ_CP035493.1"/>
</dbReference>
<dbReference type="Pfam" id="PF14530">
    <property type="entry name" value="DUF4439"/>
    <property type="match status" value="1"/>
</dbReference>
<evidence type="ECO:0000313" key="4">
    <source>
        <dbReference type="Proteomes" id="UP000292118"/>
    </source>
</evidence>
<dbReference type="InterPro" id="IPR012347">
    <property type="entry name" value="Ferritin-like"/>
</dbReference>
<name>A0A4P6F3V0_9MICO</name>
<gene>
    <name evidence="3" type="ORF">ET471_11475</name>
</gene>
<dbReference type="PROSITE" id="PS51257">
    <property type="entry name" value="PROKAR_LIPOPROTEIN"/>
    <property type="match status" value="1"/>
</dbReference>
<dbReference type="KEGG" id="xya:ET471_11475"/>
<evidence type="ECO:0000313" key="3">
    <source>
        <dbReference type="EMBL" id="QAY70570.1"/>
    </source>
</evidence>
<evidence type="ECO:0000256" key="1">
    <source>
        <dbReference type="SAM" id="MobiDB-lite"/>
    </source>
</evidence>
<dbReference type="InterPro" id="IPR029447">
    <property type="entry name" value="DUF4439"/>
</dbReference>
<evidence type="ECO:0000259" key="2">
    <source>
        <dbReference type="Pfam" id="PF14530"/>
    </source>
</evidence>
<dbReference type="AlphaFoldDB" id="A0A4P6F3V0"/>
<proteinExistence type="predicted"/>
<feature type="compositionally biased region" description="Low complexity" evidence="1">
    <location>
        <begin position="191"/>
        <end position="213"/>
    </location>
</feature>
<dbReference type="OrthoDB" id="5147836at2"/>
<feature type="region of interest" description="Disordered" evidence="1">
    <location>
        <begin position="100"/>
        <end position="131"/>
    </location>
</feature>
<dbReference type="Proteomes" id="UP000292118">
    <property type="component" value="Chromosome"/>
</dbReference>
<protein>
    <submittedName>
        <fullName evidence="3">DUF4439 domain-containing protein</fullName>
    </submittedName>
</protein>
<feature type="domain" description="DUF4439" evidence="2">
    <location>
        <begin position="233"/>
        <end position="354"/>
    </location>
</feature>
<feature type="region of interest" description="Disordered" evidence="1">
    <location>
        <begin position="186"/>
        <end position="216"/>
    </location>
</feature>
<accession>A0A4P6F3V0</accession>